<organism evidence="1">
    <name type="scientific">Rhizophora mucronata</name>
    <name type="common">Asiatic mangrove</name>
    <dbReference type="NCBI Taxonomy" id="61149"/>
    <lineage>
        <taxon>Eukaryota</taxon>
        <taxon>Viridiplantae</taxon>
        <taxon>Streptophyta</taxon>
        <taxon>Embryophyta</taxon>
        <taxon>Tracheophyta</taxon>
        <taxon>Spermatophyta</taxon>
        <taxon>Magnoliopsida</taxon>
        <taxon>eudicotyledons</taxon>
        <taxon>Gunneridae</taxon>
        <taxon>Pentapetalae</taxon>
        <taxon>rosids</taxon>
        <taxon>fabids</taxon>
        <taxon>Malpighiales</taxon>
        <taxon>Rhizophoraceae</taxon>
        <taxon>Rhizophora</taxon>
    </lineage>
</organism>
<evidence type="ECO:0000313" key="1">
    <source>
        <dbReference type="EMBL" id="MBX16228.1"/>
    </source>
</evidence>
<proteinExistence type="predicted"/>
<dbReference type="EMBL" id="GGEC01035744">
    <property type="protein sequence ID" value="MBX16228.1"/>
    <property type="molecule type" value="Transcribed_RNA"/>
</dbReference>
<sequence>MKIHIISFINSRFEWGQLPTLPKEYICPLLPVTLRLTLQIK</sequence>
<reference evidence="1" key="1">
    <citation type="submission" date="2018-02" db="EMBL/GenBank/DDBJ databases">
        <title>Rhizophora mucronata_Transcriptome.</title>
        <authorList>
            <person name="Meera S.P."/>
            <person name="Sreeshan A."/>
            <person name="Augustine A."/>
        </authorList>
    </citation>
    <scope>NUCLEOTIDE SEQUENCE</scope>
    <source>
        <tissue evidence="1">Leaf</tissue>
    </source>
</reference>
<accession>A0A2P2LE33</accession>
<name>A0A2P2LE33_RHIMU</name>
<protein>
    <submittedName>
        <fullName evidence="1">Uncharacterized protein</fullName>
    </submittedName>
</protein>
<dbReference type="AlphaFoldDB" id="A0A2P2LE33"/>